<evidence type="ECO:0000313" key="1">
    <source>
        <dbReference type="EMBL" id="PNT05522.1"/>
    </source>
</evidence>
<dbReference type="Proteomes" id="UP000006729">
    <property type="component" value="Chromosome 14"/>
</dbReference>
<protein>
    <submittedName>
        <fullName evidence="1">Uncharacterized protein</fullName>
    </submittedName>
</protein>
<dbReference type="InParanoid" id="A0A2K1XXL7"/>
<gene>
    <name evidence="1" type="ORF">POPTR_014G177000</name>
</gene>
<proteinExistence type="predicted"/>
<dbReference type="AlphaFoldDB" id="A0A2K1XXL7"/>
<organism evidence="1 2">
    <name type="scientific">Populus trichocarpa</name>
    <name type="common">Western balsam poplar</name>
    <name type="synonym">Populus balsamifera subsp. trichocarpa</name>
    <dbReference type="NCBI Taxonomy" id="3694"/>
    <lineage>
        <taxon>Eukaryota</taxon>
        <taxon>Viridiplantae</taxon>
        <taxon>Streptophyta</taxon>
        <taxon>Embryophyta</taxon>
        <taxon>Tracheophyta</taxon>
        <taxon>Spermatophyta</taxon>
        <taxon>Magnoliopsida</taxon>
        <taxon>eudicotyledons</taxon>
        <taxon>Gunneridae</taxon>
        <taxon>Pentapetalae</taxon>
        <taxon>rosids</taxon>
        <taxon>fabids</taxon>
        <taxon>Malpighiales</taxon>
        <taxon>Salicaceae</taxon>
        <taxon>Saliceae</taxon>
        <taxon>Populus</taxon>
    </lineage>
</organism>
<dbReference type="EMBL" id="CM009303">
    <property type="protein sequence ID" value="PNT05522.1"/>
    <property type="molecule type" value="Genomic_DNA"/>
</dbReference>
<keyword evidence="2" id="KW-1185">Reference proteome</keyword>
<reference evidence="1 2" key="1">
    <citation type="journal article" date="2006" name="Science">
        <title>The genome of black cottonwood, Populus trichocarpa (Torr. &amp; Gray).</title>
        <authorList>
            <person name="Tuskan G.A."/>
            <person name="Difazio S."/>
            <person name="Jansson S."/>
            <person name="Bohlmann J."/>
            <person name="Grigoriev I."/>
            <person name="Hellsten U."/>
            <person name="Putnam N."/>
            <person name="Ralph S."/>
            <person name="Rombauts S."/>
            <person name="Salamov A."/>
            <person name="Schein J."/>
            <person name="Sterck L."/>
            <person name="Aerts A."/>
            <person name="Bhalerao R.R."/>
            <person name="Bhalerao R.P."/>
            <person name="Blaudez D."/>
            <person name="Boerjan W."/>
            <person name="Brun A."/>
            <person name="Brunner A."/>
            <person name="Busov V."/>
            <person name="Campbell M."/>
            <person name="Carlson J."/>
            <person name="Chalot M."/>
            <person name="Chapman J."/>
            <person name="Chen G.L."/>
            <person name="Cooper D."/>
            <person name="Coutinho P.M."/>
            <person name="Couturier J."/>
            <person name="Covert S."/>
            <person name="Cronk Q."/>
            <person name="Cunningham R."/>
            <person name="Davis J."/>
            <person name="Degroeve S."/>
            <person name="Dejardin A."/>
            <person name="Depamphilis C."/>
            <person name="Detter J."/>
            <person name="Dirks B."/>
            <person name="Dubchak I."/>
            <person name="Duplessis S."/>
            <person name="Ehlting J."/>
            <person name="Ellis B."/>
            <person name="Gendler K."/>
            <person name="Goodstein D."/>
            <person name="Gribskov M."/>
            <person name="Grimwood J."/>
            <person name="Groover A."/>
            <person name="Gunter L."/>
            <person name="Hamberger B."/>
            <person name="Heinze B."/>
            <person name="Helariutta Y."/>
            <person name="Henrissat B."/>
            <person name="Holligan D."/>
            <person name="Holt R."/>
            <person name="Huang W."/>
            <person name="Islam-Faridi N."/>
            <person name="Jones S."/>
            <person name="Jones-Rhoades M."/>
            <person name="Jorgensen R."/>
            <person name="Joshi C."/>
            <person name="Kangasjarvi J."/>
            <person name="Karlsson J."/>
            <person name="Kelleher C."/>
            <person name="Kirkpatrick R."/>
            <person name="Kirst M."/>
            <person name="Kohler A."/>
            <person name="Kalluri U."/>
            <person name="Larimer F."/>
            <person name="Leebens-Mack J."/>
            <person name="Leple J.C."/>
            <person name="Locascio P."/>
            <person name="Lou Y."/>
            <person name="Lucas S."/>
            <person name="Martin F."/>
            <person name="Montanini B."/>
            <person name="Napoli C."/>
            <person name="Nelson D.R."/>
            <person name="Nelson C."/>
            <person name="Nieminen K."/>
            <person name="Nilsson O."/>
            <person name="Pereda V."/>
            <person name="Peter G."/>
            <person name="Philippe R."/>
            <person name="Pilate G."/>
            <person name="Poliakov A."/>
            <person name="Razumovskaya J."/>
            <person name="Richardson P."/>
            <person name="Rinaldi C."/>
            <person name="Ritland K."/>
            <person name="Rouze P."/>
            <person name="Ryaboy D."/>
            <person name="Schmutz J."/>
            <person name="Schrader J."/>
            <person name="Segerman B."/>
            <person name="Shin H."/>
            <person name="Siddiqui A."/>
            <person name="Sterky F."/>
            <person name="Terry A."/>
            <person name="Tsai C.J."/>
            <person name="Uberbacher E."/>
            <person name="Unneberg P."/>
            <person name="Vahala J."/>
            <person name="Wall K."/>
            <person name="Wessler S."/>
            <person name="Yang G."/>
            <person name="Yin T."/>
            <person name="Douglas C."/>
            <person name="Marra M."/>
            <person name="Sandberg G."/>
            <person name="Van de Peer Y."/>
            <person name="Rokhsar D."/>
        </authorList>
    </citation>
    <scope>NUCLEOTIDE SEQUENCE [LARGE SCALE GENOMIC DNA]</scope>
    <source>
        <strain evidence="2">cv. Nisqually</strain>
    </source>
</reference>
<name>A0A2K1XXL7_POPTR</name>
<accession>A0A2K1XXL7</accession>
<evidence type="ECO:0000313" key="2">
    <source>
        <dbReference type="Proteomes" id="UP000006729"/>
    </source>
</evidence>
<sequence>MTGLHHKSTFLILVLLPNDGGLRLEPHLRILCHRDEKFTIKVFSNNWFVRQSPNSEEHWHLAKLPALILYLVN</sequence>